<reference evidence="1 2" key="1">
    <citation type="submission" date="2016-08" db="EMBL/GenBank/DDBJ databases">
        <title>Identification and validation of antigenic proteins from Pajaroellobacter abortibovis using de-novo genome sequence assembly and reverse vaccinology.</title>
        <authorList>
            <person name="Welly B.T."/>
            <person name="Miller M.R."/>
            <person name="Stott J.L."/>
            <person name="Blanchard M.T."/>
            <person name="Islas-Trejo A.D."/>
            <person name="O'Rourke S.M."/>
            <person name="Young A.E."/>
            <person name="Medrano J.F."/>
            <person name="Van Eenennaam A.L."/>
        </authorList>
    </citation>
    <scope>NUCLEOTIDE SEQUENCE [LARGE SCALE GENOMIC DNA]</scope>
    <source>
        <strain evidence="1 2">BTF92-0548A/99-0131</strain>
    </source>
</reference>
<keyword evidence="2" id="KW-1185">Reference proteome</keyword>
<dbReference type="EMBL" id="CP016908">
    <property type="protein sequence ID" value="APR99355.1"/>
    <property type="molecule type" value="Genomic_DNA"/>
</dbReference>
<sequence>MFLNESRNGLCARKGRDKGDFLLLFILSKRLYIECVARINHTKLDPLSYPVIDYSCKCVLIFKVR</sequence>
<organism evidence="1 2">
    <name type="scientific">Pajaroellobacter abortibovis</name>
    <dbReference type="NCBI Taxonomy" id="1882918"/>
    <lineage>
        <taxon>Bacteria</taxon>
        <taxon>Pseudomonadati</taxon>
        <taxon>Myxococcota</taxon>
        <taxon>Polyangia</taxon>
        <taxon>Polyangiales</taxon>
        <taxon>Polyangiaceae</taxon>
    </lineage>
</organism>
<dbReference type="KEGG" id="pabo:BCY86_00675"/>
<evidence type="ECO:0000313" key="1">
    <source>
        <dbReference type="EMBL" id="APR99355.1"/>
    </source>
</evidence>
<gene>
    <name evidence="1" type="ORF">BCY86_00675</name>
</gene>
<evidence type="ECO:0000313" key="2">
    <source>
        <dbReference type="Proteomes" id="UP000185544"/>
    </source>
</evidence>
<proteinExistence type="predicted"/>
<dbReference type="Proteomes" id="UP000185544">
    <property type="component" value="Chromosome"/>
</dbReference>
<protein>
    <submittedName>
        <fullName evidence="1">Uncharacterized protein</fullName>
    </submittedName>
</protein>
<name>A0A1L6MV74_9BACT</name>
<dbReference type="AlphaFoldDB" id="A0A1L6MV74"/>
<accession>A0A1L6MV74</accession>
<dbReference type="STRING" id="1882918.BCY86_00675"/>